<protein>
    <recommendedName>
        <fullName evidence="1">DUF1722 domain-containing protein</fullName>
    </recommendedName>
</protein>
<dbReference type="OrthoDB" id="495783at2"/>
<dbReference type="HOGENOM" id="CLU_076318_0_0_7"/>
<dbReference type="RefSeq" id="WP_013514147.1">
    <property type="nucleotide sequence ID" value="NC_014844.1"/>
</dbReference>
<reference evidence="3" key="1">
    <citation type="submission" date="2010-12" db="EMBL/GenBank/DDBJ databases">
        <title>Complete sequence of Desulfovibrio aespoeensis Aspo-2.</title>
        <authorList>
            <consortium name="US DOE Joint Genome Institute"/>
            <person name="Lucas S."/>
            <person name="Copeland A."/>
            <person name="Lapidus A."/>
            <person name="Cheng J.-F."/>
            <person name="Goodwin L."/>
            <person name="Pitluck S."/>
            <person name="Chertkov O."/>
            <person name="Misra M."/>
            <person name="Detter J.C."/>
            <person name="Han C."/>
            <person name="Tapia R."/>
            <person name="Land M."/>
            <person name="Hauser L."/>
            <person name="Kyrpides N."/>
            <person name="Ivanova N."/>
            <person name="Ovchinnikova G."/>
            <person name="Pedersen K."/>
            <person name="Jagevall S."/>
            <person name="Hazen T."/>
            <person name="Woyke T."/>
        </authorList>
    </citation>
    <scope>NUCLEOTIDE SEQUENCE [LARGE SCALE GENOMIC DNA]</scope>
    <source>
        <strain evidence="3">ATCC 700646 / DSM 10631 / Aspo-2</strain>
    </source>
</reference>
<dbReference type="eggNOG" id="COG1683">
    <property type="taxonomic scope" value="Bacteria"/>
</dbReference>
<proteinExistence type="predicted"/>
<dbReference type="Proteomes" id="UP000002191">
    <property type="component" value="Chromosome"/>
</dbReference>
<evidence type="ECO:0000259" key="1">
    <source>
        <dbReference type="Pfam" id="PF08349"/>
    </source>
</evidence>
<name>E6VU23_PSEA9</name>
<dbReference type="PANTHER" id="PTHR30087">
    <property type="entry name" value="INNER MEMBRANE PROTEIN"/>
    <property type="match status" value="1"/>
</dbReference>
<dbReference type="InterPro" id="IPR017087">
    <property type="entry name" value="UCP037004"/>
</dbReference>
<dbReference type="EMBL" id="CP002431">
    <property type="protein sequence ID" value="ADU62216.1"/>
    <property type="molecule type" value="Genomic_DNA"/>
</dbReference>
<dbReference type="eggNOG" id="COG3272">
    <property type="taxonomic scope" value="Bacteria"/>
</dbReference>
<dbReference type="KEGG" id="das:Daes_1202"/>
<dbReference type="Pfam" id="PF08349">
    <property type="entry name" value="DUF1722"/>
    <property type="match status" value="1"/>
</dbReference>
<dbReference type="Pfam" id="PF04463">
    <property type="entry name" value="2-thiour_desulf"/>
    <property type="match status" value="1"/>
</dbReference>
<evidence type="ECO:0000313" key="3">
    <source>
        <dbReference type="Proteomes" id="UP000002191"/>
    </source>
</evidence>
<dbReference type="PIRSF" id="PIRSF037004">
    <property type="entry name" value="UCP037004"/>
    <property type="match status" value="1"/>
</dbReference>
<dbReference type="PANTHER" id="PTHR30087:SF0">
    <property type="entry name" value="INNER MEMBRANE PROTEIN"/>
    <property type="match status" value="1"/>
</dbReference>
<dbReference type="STRING" id="643562.Daes_1202"/>
<dbReference type="InterPro" id="IPR013560">
    <property type="entry name" value="DUF1722"/>
</dbReference>
<evidence type="ECO:0000313" key="2">
    <source>
        <dbReference type="EMBL" id="ADU62216.1"/>
    </source>
</evidence>
<gene>
    <name evidence="2" type="ordered locus">Daes_1202</name>
</gene>
<sequence>MPNIIRIGVSACVVGERVRYDGSHARDAYITDTLAKYVEFVPLCPEVACGMGVPREQIRQVDCGGATRLIGYDSGEDWTDRMNVWANRILPGLDEDAICGFVLRHASPSCALMQGKLFSTKGDPPRRGSGFFAGRLMERYPLLPVETDNQLHTPLLRENFVRRIFVLKRWRELLSKGMQIGQLVDFHTRHKMLVRAHDLRGYRQLGQLLGESSIFNNAEIFATYGTLLFRSLALKATPGKNADVLMHAMGFFKKDLDSRDKQELLDMITAYKEGRVPLLIPITILNHYARKYDRPYLTQQFFLNPDPAEQKLLNHA</sequence>
<feature type="domain" description="DUF1722" evidence="1">
    <location>
        <begin position="191"/>
        <end position="307"/>
    </location>
</feature>
<dbReference type="InterPro" id="IPR007553">
    <property type="entry name" value="2-thiour_desulf"/>
</dbReference>
<reference evidence="2 3" key="2">
    <citation type="journal article" date="2014" name="Genome Announc.">
        <title>Complete Genome Sequence of the Subsurface, Mesophilic Sulfate-Reducing Bacterium Desulfovibrio aespoeensis Aspo-2.</title>
        <authorList>
            <person name="Pedersen K."/>
            <person name="Bengtsson A."/>
            <person name="Edlund J."/>
            <person name="Rabe L."/>
            <person name="Hazen T."/>
            <person name="Chakraborty R."/>
            <person name="Goodwin L."/>
            <person name="Shapiro N."/>
        </authorList>
    </citation>
    <scope>NUCLEOTIDE SEQUENCE [LARGE SCALE GENOMIC DNA]</scope>
    <source>
        <strain evidence="3">ATCC 700646 / DSM 10631 / Aspo-2</strain>
    </source>
</reference>
<keyword evidence="3" id="KW-1185">Reference proteome</keyword>
<accession>E6VU23</accession>
<dbReference type="AlphaFoldDB" id="E6VU23"/>
<organism evidence="2 3">
    <name type="scientific">Pseudodesulfovibrio aespoeensis (strain ATCC 700646 / DSM 10631 / Aspo-2)</name>
    <name type="common">Desulfovibrio aespoeensis</name>
    <dbReference type="NCBI Taxonomy" id="643562"/>
    <lineage>
        <taxon>Bacteria</taxon>
        <taxon>Pseudomonadati</taxon>
        <taxon>Thermodesulfobacteriota</taxon>
        <taxon>Desulfovibrionia</taxon>
        <taxon>Desulfovibrionales</taxon>
        <taxon>Desulfovibrionaceae</taxon>
    </lineage>
</organism>